<keyword evidence="9" id="KW-1185">Reference proteome</keyword>
<dbReference type="OrthoDB" id="7851174at2759"/>
<evidence type="ECO:0000256" key="1">
    <source>
        <dbReference type="ARBA" id="ARBA00000485"/>
    </source>
</evidence>
<evidence type="ECO:0000256" key="5">
    <source>
        <dbReference type="ARBA" id="ARBA00022786"/>
    </source>
</evidence>
<dbReference type="Gene3D" id="3.10.110.10">
    <property type="entry name" value="Ubiquitin Conjugating Enzyme"/>
    <property type="match status" value="1"/>
</dbReference>
<proteinExistence type="predicted"/>
<evidence type="ECO:0000313" key="9">
    <source>
        <dbReference type="Proteomes" id="UP000265703"/>
    </source>
</evidence>
<dbReference type="Proteomes" id="UP000265703">
    <property type="component" value="Unassembled WGS sequence"/>
</dbReference>
<dbReference type="Pfam" id="PF00179">
    <property type="entry name" value="UQ_con"/>
    <property type="match status" value="1"/>
</dbReference>
<dbReference type="GO" id="GO:0005524">
    <property type="term" value="F:ATP binding"/>
    <property type="evidence" value="ECO:0007669"/>
    <property type="project" value="UniProtKB-KW"/>
</dbReference>
<evidence type="ECO:0000256" key="6">
    <source>
        <dbReference type="ARBA" id="ARBA00022840"/>
    </source>
</evidence>
<evidence type="ECO:0000313" key="8">
    <source>
        <dbReference type="EMBL" id="RIA85006.1"/>
    </source>
</evidence>
<comment type="catalytic activity">
    <reaction evidence="1">
        <text>S-ubiquitinyl-[E1 ubiquitin-activating enzyme]-L-cysteine + [E2 ubiquitin-conjugating enzyme]-L-cysteine = [E1 ubiquitin-activating enzyme]-L-cysteine + S-ubiquitinyl-[E2 ubiquitin-conjugating enzyme]-L-cysteine.</text>
        <dbReference type="EC" id="2.3.2.23"/>
    </reaction>
</comment>
<sequence length="151" mass="17291">MALLRLSKELHDLERDPTSYGSVGLVGDDPFHWQAVIMGPSDSPYSGGLFFLTIHFPEDYPFSPPKITFTTKIYHPNIDGNGNIRLSILRDEWSPGYIISYVLASIFLMLICPESVLDDPLEPEIAHVYKTHYTRYEATAREWTHKYAIQN</sequence>
<accession>A0A397SK37</accession>
<dbReference type="AlphaFoldDB" id="A0A397SK37"/>
<evidence type="ECO:0000259" key="7">
    <source>
        <dbReference type="PROSITE" id="PS50127"/>
    </source>
</evidence>
<dbReference type="SMART" id="SM00212">
    <property type="entry name" value="UBCc"/>
    <property type="match status" value="1"/>
</dbReference>
<organism evidence="8 9">
    <name type="scientific">Glomus cerebriforme</name>
    <dbReference type="NCBI Taxonomy" id="658196"/>
    <lineage>
        <taxon>Eukaryota</taxon>
        <taxon>Fungi</taxon>
        <taxon>Fungi incertae sedis</taxon>
        <taxon>Mucoromycota</taxon>
        <taxon>Glomeromycotina</taxon>
        <taxon>Glomeromycetes</taxon>
        <taxon>Glomerales</taxon>
        <taxon>Glomeraceae</taxon>
        <taxon>Glomus</taxon>
    </lineage>
</organism>
<dbReference type="GO" id="GO:0061631">
    <property type="term" value="F:ubiquitin conjugating enzyme activity"/>
    <property type="evidence" value="ECO:0007669"/>
    <property type="project" value="UniProtKB-EC"/>
</dbReference>
<reference evidence="8 9" key="1">
    <citation type="submission" date="2018-06" db="EMBL/GenBank/DDBJ databases">
        <title>Comparative genomics reveals the genomic features of Rhizophagus irregularis, R. cerebriforme, R. diaphanum and Gigaspora rosea, and their symbiotic lifestyle signature.</title>
        <authorList>
            <person name="Morin E."/>
            <person name="San Clemente H."/>
            <person name="Chen E.C.H."/>
            <person name="De La Providencia I."/>
            <person name="Hainaut M."/>
            <person name="Kuo A."/>
            <person name="Kohler A."/>
            <person name="Murat C."/>
            <person name="Tang N."/>
            <person name="Roy S."/>
            <person name="Loubradou J."/>
            <person name="Henrissat B."/>
            <person name="Grigoriev I.V."/>
            <person name="Corradi N."/>
            <person name="Roux C."/>
            <person name="Martin F.M."/>
        </authorList>
    </citation>
    <scope>NUCLEOTIDE SEQUENCE [LARGE SCALE GENOMIC DNA]</scope>
    <source>
        <strain evidence="8 9">DAOM 227022</strain>
    </source>
</reference>
<keyword evidence="6" id="KW-0067">ATP-binding</keyword>
<comment type="caution">
    <text evidence="8">The sequence shown here is derived from an EMBL/GenBank/DDBJ whole genome shotgun (WGS) entry which is preliminary data.</text>
</comment>
<dbReference type="STRING" id="658196.A0A397SK37"/>
<feature type="domain" description="UBC core" evidence="7">
    <location>
        <begin position="1"/>
        <end position="149"/>
    </location>
</feature>
<evidence type="ECO:0000256" key="2">
    <source>
        <dbReference type="ARBA" id="ARBA00004906"/>
    </source>
</evidence>
<gene>
    <name evidence="8" type="ORF">C1645_727936</name>
</gene>
<dbReference type="PANTHER" id="PTHR24068">
    <property type="entry name" value="UBIQUITIN-CONJUGATING ENZYME E2"/>
    <property type="match status" value="1"/>
</dbReference>
<keyword evidence="4" id="KW-0547">Nucleotide-binding</keyword>
<keyword evidence="3" id="KW-0808">Transferase</keyword>
<name>A0A397SK37_9GLOM</name>
<evidence type="ECO:0000256" key="3">
    <source>
        <dbReference type="ARBA" id="ARBA00022679"/>
    </source>
</evidence>
<dbReference type="InterPro" id="IPR016135">
    <property type="entry name" value="UBQ-conjugating_enzyme/RWD"/>
</dbReference>
<evidence type="ECO:0000256" key="4">
    <source>
        <dbReference type="ARBA" id="ARBA00022741"/>
    </source>
</evidence>
<dbReference type="InterPro" id="IPR000608">
    <property type="entry name" value="UBC"/>
</dbReference>
<dbReference type="FunFam" id="3.10.110.10:FF:000101">
    <property type="entry name" value="Ubiquitin-conjugating enzyme E2 D2"/>
    <property type="match status" value="1"/>
</dbReference>
<dbReference type="PROSITE" id="PS50127">
    <property type="entry name" value="UBC_2"/>
    <property type="match status" value="1"/>
</dbReference>
<comment type="pathway">
    <text evidence="2">Protein modification; protein ubiquitination.</text>
</comment>
<protein>
    <submittedName>
        <fullName evidence="8">Ubiquitin conjugating enzyme</fullName>
    </submittedName>
</protein>
<dbReference type="SUPFAM" id="SSF54495">
    <property type="entry name" value="UBC-like"/>
    <property type="match status" value="1"/>
</dbReference>
<dbReference type="EMBL" id="QKYT01000455">
    <property type="protein sequence ID" value="RIA85006.1"/>
    <property type="molecule type" value="Genomic_DNA"/>
</dbReference>
<keyword evidence="5" id="KW-0833">Ubl conjugation pathway</keyword>